<evidence type="ECO:0000313" key="2">
    <source>
        <dbReference type="Proteomes" id="UP001595818"/>
    </source>
</evidence>
<organism evidence="1 2">
    <name type="scientific">Negadavirga shengliensis</name>
    <dbReference type="NCBI Taxonomy" id="1389218"/>
    <lineage>
        <taxon>Bacteria</taxon>
        <taxon>Pseudomonadati</taxon>
        <taxon>Bacteroidota</taxon>
        <taxon>Cytophagia</taxon>
        <taxon>Cytophagales</taxon>
        <taxon>Cyclobacteriaceae</taxon>
        <taxon>Negadavirga</taxon>
    </lineage>
</organism>
<comment type="caution">
    <text evidence="1">The sequence shown here is derived from an EMBL/GenBank/DDBJ whole genome shotgun (WGS) entry which is preliminary data.</text>
</comment>
<evidence type="ECO:0000313" key="1">
    <source>
        <dbReference type="EMBL" id="MFC4875026.1"/>
    </source>
</evidence>
<sequence length="146" mass="16585">MSINIRGGGSFGLNPGYEYYTSFLKDGGVEDPERRKVNSHVFRIDPYWNIRVSDATLLKFNLSMQFHWINKTEELAPLNQHFSFGRANIATIKTEIEQGLGGKLEDKLFIRFNHFFNLTSKGGDFVQLQLGYAKSIDNIGKAFSGK</sequence>
<name>A0ABV9T891_9BACT</name>
<dbReference type="Proteomes" id="UP001595818">
    <property type="component" value="Unassembled WGS sequence"/>
</dbReference>
<protein>
    <submittedName>
        <fullName evidence="1">Uncharacterized protein</fullName>
    </submittedName>
</protein>
<keyword evidence="2" id="KW-1185">Reference proteome</keyword>
<proteinExistence type="predicted"/>
<dbReference type="RefSeq" id="WP_377069446.1">
    <property type="nucleotide sequence ID" value="NZ_JBHSJJ010000028.1"/>
</dbReference>
<gene>
    <name evidence="1" type="ORF">ACFPFU_25205</name>
</gene>
<reference evidence="2" key="1">
    <citation type="journal article" date="2019" name="Int. J. Syst. Evol. Microbiol.">
        <title>The Global Catalogue of Microorganisms (GCM) 10K type strain sequencing project: providing services to taxonomists for standard genome sequencing and annotation.</title>
        <authorList>
            <consortium name="The Broad Institute Genomics Platform"/>
            <consortium name="The Broad Institute Genome Sequencing Center for Infectious Disease"/>
            <person name="Wu L."/>
            <person name="Ma J."/>
        </authorList>
    </citation>
    <scope>NUCLEOTIDE SEQUENCE [LARGE SCALE GENOMIC DNA]</scope>
    <source>
        <strain evidence="2">CGMCC 4.7466</strain>
    </source>
</reference>
<dbReference type="EMBL" id="JBHSJJ010000028">
    <property type="protein sequence ID" value="MFC4875026.1"/>
    <property type="molecule type" value="Genomic_DNA"/>
</dbReference>
<accession>A0ABV9T891</accession>